<comment type="caution">
    <text evidence="10">The sequence shown here is derived from an EMBL/GenBank/DDBJ whole genome shotgun (WGS) entry which is preliminary data.</text>
</comment>
<organism evidence="10 11">
    <name type="scientific">Pontibacter oryzae</name>
    <dbReference type="NCBI Taxonomy" id="2304593"/>
    <lineage>
        <taxon>Bacteria</taxon>
        <taxon>Pseudomonadati</taxon>
        <taxon>Bacteroidota</taxon>
        <taxon>Cytophagia</taxon>
        <taxon>Cytophagales</taxon>
        <taxon>Hymenobacteraceae</taxon>
        <taxon>Pontibacter</taxon>
    </lineage>
</organism>
<protein>
    <recommendedName>
        <fullName evidence="9">TonB-dependent receptor plug domain-containing protein</fullName>
    </recommendedName>
</protein>
<evidence type="ECO:0000313" key="10">
    <source>
        <dbReference type="EMBL" id="RIJ41624.1"/>
    </source>
</evidence>
<dbReference type="PROSITE" id="PS52016">
    <property type="entry name" value="TONB_DEPENDENT_REC_3"/>
    <property type="match status" value="1"/>
</dbReference>
<keyword evidence="2 7" id="KW-0813">Transport</keyword>
<keyword evidence="4 7" id="KW-0812">Transmembrane</keyword>
<keyword evidence="5 7" id="KW-0472">Membrane</keyword>
<gene>
    <name evidence="10" type="ORF">D1627_06230</name>
</gene>
<evidence type="ECO:0000256" key="3">
    <source>
        <dbReference type="ARBA" id="ARBA00022452"/>
    </source>
</evidence>
<keyword evidence="11" id="KW-1185">Reference proteome</keyword>
<dbReference type="GO" id="GO:0009279">
    <property type="term" value="C:cell outer membrane"/>
    <property type="evidence" value="ECO:0007669"/>
    <property type="project" value="UniProtKB-SubCell"/>
</dbReference>
<evidence type="ECO:0000256" key="2">
    <source>
        <dbReference type="ARBA" id="ARBA00022448"/>
    </source>
</evidence>
<keyword evidence="8" id="KW-0732">Signal</keyword>
<evidence type="ECO:0000256" key="5">
    <source>
        <dbReference type="ARBA" id="ARBA00023136"/>
    </source>
</evidence>
<comment type="similarity">
    <text evidence="7">Belongs to the TonB-dependent receptor family.</text>
</comment>
<dbReference type="InterPro" id="IPR039426">
    <property type="entry name" value="TonB-dep_rcpt-like"/>
</dbReference>
<comment type="subcellular location">
    <subcellularLocation>
        <location evidence="1 7">Cell outer membrane</location>
        <topology evidence="1 7">Multi-pass membrane protein</topology>
    </subcellularLocation>
</comment>
<dbReference type="AlphaFoldDB" id="A0A399SF47"/>
<accession>A0A399SF47</accession>
<dbReference type="EMBL" id="QWGE01000002">
    <property type="protein sequence ID" value="RIJ41624.1"/>
    <property type="molecule type" value="Genomic_DNA"/>
</dbReference>
<feature type="chain" id="PRO_5017196039" description="TonB-dependent receptor plug domain-containing protein" evidence="8">
    <location>
        <begin position="46"/>
        <end position="887"/>
    </location>
</feature>
<dbReference type="Proteomes" id="UP000266005">
    <property type="component" value="Unassembled WGS sequence"/>
</dbReference>
<dbReference type="Gene3D" id="2.170.130.10">
    <property type="entry name" value="TonB-dependent receptor, plug domain"/>
    <property type="match status" value="1"/>
</dbReference>
<dbReference type="SUPFAM" id="SSF56935">
    <property type="entry name" value="Porins"/>
    <property type="match status" value="1"/>
</dbReference>
<evidence type="ECO:0000256" key="7">
    <source>
        <dbReference type="PROSITE-ProRule" id="PRU01360"/>
    </source>
</evidence>
<dbReference type="InterPro" id="IPR036942">
    <property type="entry name" value="Beta-barrel_TonB_sf"/>
</dbReference>
<name>A0A399SF47_9BACT</name>
<evidence type="ECO:0000256" key="1">
    <source>
        <dbReference type="ARBA" id="ARBA00004571"/>
    </source>
</evidence>
<reference evidence="11" key="1">
    <citation type="submission" date="2018-08" db="EMBL/GenBank/DDBJ databases">
        <title>Mucilaginibacter sp. MYSH2.</title>
        <authorList>
            <person name="Seo T."/>
        </authorList>
    </citation>
    <scope>NUCLEOTIDE SEQUENCE [LARGE SCALE GENOMIC DNA]</scope>
    <source>
        <strain evidence="11">KIRAN</strain>
    </source>
</reference>
<evidence type="ECO:0000256" key="4">
    <source>
        <dbReference type="ARBA" id="ARBA00022692"/>
    </source>
</evidence>
<evidence type="ECO:0000259" key="9">
    <source>
        <dbReference type="Pfam" id="PF07715"/>
    </source>
</evidence>
<evidence type="ECO:0000256" key="8">
    <source>
        <dbReference type="SAM" id="SignalP"/>
    </source>
</evidence>
<dbReference type="Gene3D" id="2.40.170.20">
    <property type="entry name" value="TonB-dependent receptor, beta-barrel domain"/>
    <property type="match status" value="1"/>
</dbReference>
<keyword evidence="6 7" id="KW-0998">Cell outer membrane</keyword>
<proteinExistence type="inferred from homology"/>
<dbReference type="InterPro" id="IPR037066">
    <property type="entry name" value="Plug_dom_sf"/>
</dbReference>
<dbReference type="Pfam" id="PF07715">
    <property type="entry name" value="Plug"/>
    <property type="match status" value="1"/>
</dbReference>
<evidence type="ECO:0000313" key="11">
    <source>
        <dbReference type="Proteomes" id="UP000266005"/>
    </source>
</evidence>
<keyword evidence="3 7" id="KW-1134">Transmembrane beta strand</keyword>
<sequence>MLFLLKLYNLYTITLKQTFTRPRFKQRRSLGLGAILFSISVFAQAQQTDTLQTSYLKLPASAVTDAYVTIHPDSVPQGLVLFTDTYLDGRVPGLRVTDTDGAPGKGNQLLLRYGTSITNSNRPVVVLDGFVLEEPILWDYISESQKSLFGYTYQSNLNFINPDDLASIRFVKDGALNAAYGPQALNGVLYLDTKKGAKGKGIGVSYSVTAALAQLRKKSDKPLSAAAYRELIETKYPDLTSGLGDASTDWQDVIYRPAFGLNHQLAVSGTLFKHVPYYASVNHANTDGIIETSGYKRTALTASVNPSLLKDHLSLQLSYRKTFQEERLIDRRAILEALRFNPTQPVYQQNEYGNYFTHVDNDGNYLGHLFPNPLSLLEQKHTYEDNEHELMQAKLSYKLHFYPALSLNARYVKYDQDNDVESLTDAELPNPYSPEIRMNLSEIKNSGSQQEAYLKLDKSLTDGQSLLNLSFGLSKLESVTETTVREGLGENRDYTRFERMRWTMQKNKAHKLYAQGAFNFKGRYTLNTAVNQTWSDKYFSDVSLITGGFGAAWDISNEKFFPLIKQLNSLRLFANYHTLSLHYPDNGSTATVDTKYEKSSKYNTGLSWSMLAGRLTGSVNYFRTQTDDLLLFWLFTYGTGNIYRPLNYGALLSSGLETNINYTLKDNNKLYWSVGTTFSTLKNKILFEEELSRFIMTDERRWQVLENGKPMNYFSLYQQLYDSDGHPAMGFVVDQEGIAIKELRYSADPQLLWSVHSQWRHNKINGGLLVSGMAGNHVYNTMDEYTAREPYKHNTSTVFVQNGYKSAPSGSNMYLESASFARLEYIQLGYDLGKVWKERASLSLSAAVQNAFVITKYSGQDPEVNAGNNLSHYPQPRTFSLTAKLTI</sequence>
<dbReference type="InterPro" id="IPR012910">
    <property type="entry name" value="Plug_dom"/>
</dbReference>
<feature type="signal peptide" evidence="8">
    <location>
        <begin position="1"/>
        <end position="45"/>
    </location>
</feature>
<evidence type="ECO:0000256" key="6">
    <source>
        <dbReference type="ARBA" id="ARBA00023237"/>
    </source>
</evidence>
<feature type="domain" description="TonB-dependent receptor plug" evidence="9">
    <location>
        <begin position="87"/>
        <end position="188"/>
    </location>
</feature>